<proteinExistence type="inferred from homology"/>
<sequence>MDWFFNKQPTLKEQQRANEKNLRKASRDVEREKREIEREEKKLELEIKKAAKDGNTAACKILAKQLVQLRKQKNQSLNFNSKIQGISSQNRMMGVNAKLSDAVSTTAATMKNINAVIKPEKMAADIRAFQNASMKIDMSEEMINDTLDDILNESGDEEECDMYVNKVLDEIGIEIAGKVATAPSAGTSSLKSERLPTAEELEEKMAKLRH</sequence>
<feature type="compositionally biased region" description="Basic and acidic residues" evidence="2">
    <location>
        <begin position="13"/>
        <end position="35"/>
    </location>
</feature>
<feature type="compositionally biased region" description="Basic and acidic residues" evidence="2">
    <location>
        <begin position="191"/>
        <end position="210"/>
    </location>
</feature>
<organism evidence="3 4">
    <name type="scientific">Cimex lectularius</name>
    <name type="common">Bed bug</name>
    <name type="synonym">Acanthia lectularia</name>
    <dbReference type="NCBI Taxonomy" id="79782"/>
    <lineage>
        <taxon>Eukaryota</taxon>
        <taxon>Metazoa</taxon>
        <taxon>Ecdysozoa</taxon>
        <taxon>Arthropoda</taxon>
        <taxon>Hexapoda</taxon>
        <taxon>Insecta</taxon>
        <taxon>Pterygota</taxon>
        <taxon>Neoptera</taxon>
        <taxon>Paraneoptera</taxon>
        <taxon>Hemiptera</taxon>
        <taxon>Heteroptera</taxon>
        <taxon>Panheteroptera</taxon>
        <taxon>Cimicomorpha</taxon>
        <taxon>Cimicidae</taxon>
        <taxon>Cimex</taxon>
    </lineage>
</organism>
<keyword evidence="4" id="KW-1185">Reference proteome</keyword>
<feature type="region of interest" description="Disordered" evidence="2">
    <location>
        <begin position="1"/>
        <end position="35"/>
    </location>
</feature>
<dbReference type="Gene3D" id="6.10.140.1230">
    <property type="match status" value="1"/>
</dbReference>
<comment type="similarity">
    <text evidence="1">Belongs to the SNF7 family.</text>
</comment>
<gene>
    <name evidence="3" type="primary">106668145</name>
</gene>
<protein>
    <recommendedName>
        <fullName evidence="5">Vacuolar assembly/sorting protein DID4</fullName>
    </recommendedName>
</protein>
<dbReference type="OrthoDB" id="5594417at2759"/>
<dbReference type="OMA" id="MEMSEEM"/>
<dbReference type="EnsemblMetazoa" id="XM_014396626.2">
    <property type="protein sequence ID" value="XP_014252112.1"/>
    <property type="gene ID" value="LOC106668145"/>
</dbReference>
<evidence type="ECO:0008006" key="5">
    <source>
        <dbReference type="Google" id="ProtNLM"/>
    </source>
</evidence>
<accession>A0A8I6RTA7</accession>
<dbReference type="GO" id="GO:0007034">
    <property type="term" value="P:vacuolar transport"/>
    <property type="evidence" value="ECO:0007669"/>
    <property type="project" value="InterPro"/>
</dbReference>
<dbReference type="Proteomes" id="UP000494040">
    <property type="component" value="Unassembled WGS sequence"/>
</dbReference>
<evidence type="ECO:0000256" key="1">
    <source>
        <dbReference type="ARBA" id="ARBA00006190"/>
    </source>
</evidence>
<dbReference type="Pfam" id="PF03357">
    <property type="entry name" value="Snf7"/>
    <property type="match status" value="1"/>
</dbReference>
<dbReference type="KEGG" id="clec:106668145"/>
<dbReference type="AlphaFoldDB" id="A0A8I6RTA7"/>
<feature type="region of interest" description="Disordered" evidence="2">
    <location>
        <begin position="182"/>
        <end position="210"/>
    </location>
</feature>
<dbReference type="InterPro" id="IPR005024">
    <property type="entry name" value="Snf7_fam"/>
</dbReference>
<evidence type="ECO:0000256" key="2">
    <source>
        <dbReference type="SAM" id="MobiDB-lite"/>
    </source>
</evidence>
<evidence type="ECO:0000313" key="4">
    <source>
        <dbReference type="Proteomes" id="UP000494040"/>
    </source>
</evidence>
<dbReference type="PANTHER" id="PTHR10476">
    <property type="entry name" value="CHARGED MULTIVESICULAR BODY PROTEIN"/>
    <property type="match status" value="1"/>
</dbReference>
<reference evidence="3" key="1">
    <citation type="submission" date="2022-01" db="UniProtKB">
        <authorList>
            <consortium name="EnsemblMetazoa"/>
        </authorList>
    </citation>
    <scope>IDENTIFICATION</scope>
</reference>
<name>A0A8I6RTA7_CIMLE</name>
<evidence type="ECO:0000313" key="3">
    <source>
        <dbReference type="EnsemblMetazoa" id="XP_014252112.1"/>
    </source>
</evidence>